<gene>
    <name evidence="6" type="ORF">HS961_07355</name>
</gene>
<dbReference type="SUPFAM" id="SSF46785">
    <property type="entry name" value="Winged helix' DNA-binding domain"/>
    <property type="match status" value="1"/>
</dbReference>
<dbReference type="InterPro" id="IPR036390">
    <property type="entry name" value="WH_DNA-bd_sf"/>
</dbReference>
<dbReference type="InterPro" id="IPR001034">
    <property type="entry name" value="DeoR_HTH"/>
</dbReference>
<evidence type="ECO:0000256" key="3">
    <source>
        <dbReference type="ARBA" id="ARBA00023125"/>
    </source>
</evidence>
<dbReference type="Pfam" id="PF00455">
    <property type="entry name" value="DeoRC"/>
    <property type="match status" value="1"/>
</dbReference>
<evidence type="ECO:0000313" key="7">
    <source>
        <dbReference type="Proteomes" id="UP000515240"/>
    </source>
</evidence>
<dbReference type="PANTHER" id="PTHR30363">
    <property type="entry name" value="HTH-TYPE TRANSCRIPTIONAL REGULATOR SRLR-RELATED"/>
    <property type="match status" value="1"/>
</dbReference>
<keyword evidence="1" id="KW-0678">Repressor</keyword>
<protein>
    <submittedName>
        <fullName evidence="6">DeoR/GlpR transcriptional regulator</fullName>
    </submittedName>
</protein>
<name>A0A7G5EF96_9BURK</name>
<evidence type="ECO:0000313" key="6">
    <source>
        <dbReference type="EMBL" id="QMV72671.1"/>
    </source>
</evidence>
<evidence type="ECO:0000259" key="5">
    <source>
        <dbReference type="PROSITE" id="PS51000"/>
    </source>
</evidence>
<dbReference type="SUPFAM" id="SSF100950">
    <property type="entry name" value="NagB/RpiA/CoA transferase-like"/>
    <property type="match status" value="1"/>
</dbReference>
<dbReference type="Pfam" id="PF08220">
    <property type="entry name" value="HTH_DeoR"/>
    <property type="match status" value="1"/>
</dbReference>
<accession>A0A7G5EF96</accession>
<dbReference type="Proteomes" id="UP000515240">
    <property type="component" value="Chromosome"/>
</dbReference>
<dbReference type="GO" id="GO:0003700">
    <property type="term" value="F:DNA-binding transcription factor activity"/>
    <property type="evidence" value="ECO:0007669"/>
    <property type="project" value="InterPro"/>
</dbReference>
<dbReference type="SMART" id="SM00420">
    <property type="entry name" value="HTH_DEOR"/>
    <property type="match status" value="1"/>
</dbReference>
<dbReference type="PANTHER" id="PTHR30363:SF4">
    <property type="entry name" value="GLYCEROL-3-PHOSPHATE REGULON REPRESSOR"/>
    <property type="match status" value="1"/>
</dbReference>
<sequence>MLQEDRFIRIQSLLASIDRLSTDRLIQDMQVSRETVRQDLLALESMGLVRRVHGGVARVTQDEPPFVQRQALRVAEKRAIAKAAVKRLQPGQMVFIDAGTTTSILAEELSLISRLVVVTNSITVALKLAGTQASAGASNAMRVVLLGGDTNPEIPCTYGEVTLNEIRRYRADVTLLSPVGISAQDGITFGNEHEASLATAMAEQSLSLVVLADYSKIGLRSRYAVACATANQTLITNAYSNNNEALAALDAQGVAVIPV</sequence>
<keyword evidence="2" id="KW-0805">Transcription regulation</keyword>
<evidence type="ECO:0000256" key="1">
    <source>
        <dbReference type="ARBA" id="ARBA00022491"/>
    </source>
</evidence>
<dbReference type="EMBL" id="CP058554">
    <property type="protein sequence ID" value="QMV72671.1"/>
    <property type="molecule type" value="Genomic_DNA"/>
</dbReference>
<dbReference type="PROSITE" id="PS00894">
    <property type="entry name" value="HTH_DEOR_1"/>
    <property type="match status" value="1"/>
</dbReference>
<dbReference type="PRINTS" id="PR00037">
    <property type="entry name" value="HTHLACR"/>
</dbReference>
<reference evidence="6 7" key="1">
    <citation type="journal article" date="2020" name="G3 (Bethesda)">
        <title>CeMbio - The Caenorhabditis elegans Microbiome Resource.</title>
        <authorList>
            <person name="Dirksen P."/>
            <person name="Assie A."/>
            <person name="Zimmermann J."/>
            <person name="Zhang F."/>
            <person name="Tietje A.M."/>
            <person name="Marsh S.A."/>
            <person name="Felix M.A."/>
            <person name="Shapira M."/>
            <person name="Kaleta C."/>
            <person name="Schulenburg H."/>
            <person name="Samuel B."/>
        </authorList>
    </citation>
    <scope>NUCLEOTIDE SEQUENCE [LARGE SCALE GENOMIC DNA]</scope>
    <source>
        <strain evidence="6 7">BIGb0172</strain>
    </source>
</reference>
<dbReference type="AlphaFoldDB" id="A0A7G5EF96"/>
<dbReference type="RefSeq" id="WP_182327085.1">
    <property type="nucleotide sequence ID" value="NZ_CP058554.1"/>
</dbReference>
<dbReference type="GO" id="GO:0003677">
    <property type="term" value="F:DNA binding"/>
    <property type="evidence" value="ECO:0007669"/>
    <property type="project" value="UniProtKB-KW"/>
</dbReference>
<dbReference type="SMART" id="SM01134">
    <property type="entry name" value="DeoRC"/>
    <property type="match status" value="1"/>
</dbReference>
<evidence type="ECO:0000256" key="2">
    <source>
        <dbReference type="ARBA" id="ARBA00023015"/>
    </source>
</evidence>
<dbReference type="Gene3D" id="1.10.10.10">
    <property type="entry name" value="Winged helix-like DNA-binding domain superfamily/Winged helix DNA-binding domain"/>
    <property type="match status" value="1"/>
</dbReference>
<keyword evidence="7" id="KW-1185">Reference proteome</keyword>
<dbReference type="InterPro" id="IPR050313">
    <property type="entry name" value="Carb_Metab_HTH_regulators"/>
</dbReference>
<organism evidence="6 7">
    <name type="scientific">Comamonas piscis</name>
    <dbReference type="NCBI Taxonomy" id="1562974"/>
    <lineage>
        <taxon>Bacteria</taxon>
        <taxon>Pseudomonadati</taxon>
        <taxon>Pseudomonadota</taxon>
        <taxon>Betaproteobacteria</taxon>
        <taxon>Burkholderiales</taxon>
        <taxon>Comamonadaceae</taxon>
        <taxon>Comamonas</taxon>
    </lineage>
</organism>
<proteinExistence type="predicted"/>
<dbReference type="InterPro" id="IPR037171">
    <property type="entry name" value="NagB/RpiA_transferase-like"/>
</dbReference>
<dbReference type="Gene3D" id="3.40.50.1360">
    <property type="match status" value="1"/>
</dbReference>
<keyword evidence="4" id="KW-0804">Transcription</keyword>
<dbReference type="KEGG" id="cpis:HS961_07355"/>
<keyword evidence="3" id="KW-0238">DNA-binding</keyword>
<dbReference type="InterPro" id="IPR018356">
    <property type="entry name" value="Tscrpt_reg_HTH_DeoR_CS"/>
</dbReference>
<evidence type="ECO:0000256" key="4">
    <source>
        <dbReference type="ARBA" id="ARBA00023163"/>
    </source>
</evidence>
<feature type="domain" description="HTH deoR-type" evidence="5">
    <location>
        <begin position="3"/>
        <end position="58"/>
    </location>
</feature>
<dbReference type="InterPro" id="IPR036388">
    <property type="entry name" value="WH-like_DNA-bd_sf"/>
</dbReference>
<dbReference type="PROSITE" id="PS51000">
    <property type="entry name" value="HTH_DEOR_2"/>
    <property type="match status" value="1"/>
</dbReference>
<dbReference type="InterPro" id="IPR014036">
    <property type="entry name" value="DeoR-like_C"/>
</dbReference>